<dbReference type="Gene3D" id="1.10.555.10">
    <property type="entry name" value="Rho GTPase activation protein"/>
    <property type="match status" value="1"/>
</dbReference>
<feature type="region of interest" description="Disordered" evidence="2">
    <location>
        <begin position="429"/>
        <end position="504"/>
    </location>
</feature>
<dbReference type="GeneID" id="113505866"/>
<sequence length="672" mass="75422">MTSADITLIERLRKDNLDQFFTLVRMHLSFVVDINTDDVDCSTDKPKQFRWNFHKKTKSSSSNSSQNNANITKNSVEVNSITEDGILRVNELIDFLSKPDNVTQEGIFRRTGSLNRQQELKNLLLNGSKLGLDDGKFSVHDCASVLKGFLAELPQPLLMDQYYQTYCTLAAQYPPNADSSEVKLLTALQLLLLLLTPSHRSFLQRLLRLLRLVADNEASNRMSPDTLATMFTPHLLCPRKLSPETFHADAIALSPVISFMIRQSSRLFAAPPQLATDAAAYFTVRDKRRAMSPDVDLDESITDKTAANTVYTFVDRGRTRAENDNNPTDTALAQLYAHIQALPHSQHKRRLIKHFNRQNGYGTPIQIQRTGKVAGSRSFGDSIKRHIFNKGLLNKTPKKGSGSNINVIDEESIMTPRSRKPLIITCEQRDSMPETERNLKDETAKSDGLYQSMSPKNDSDFVSSDDDHDVTRSTFERSNRSASVSIPRSNTYDGRSIGEGSPLRSENTRFVISHERPQVDDLNTTLCGNDEDIPKINVSYETTSDQNPKTLTEPFREYLLSRSVLTATPIDLSILNKSNDTDDKISDSLLYCLDGNTPSDLTSSISNLAVDRESNTRSPLSNINVNIDKSPNRKRGANSLACLEESTTEIKKPLVEKENFTSQVFEIRETEL</sequence>
<dbReference type="AlphaFoldDB" id="A0A7E5WUJ2"/>
<keyword evidence="1" id="KW-0343">GTPase activation</keyword>
<feature type="domain" description="Rho-GAP" evidence="3">
    <location>
        <begin position="76"/>
        <end position="268"/>
    </location>
</feature>
<evidence type="ECO:0000256" key="2">
    <source>
        <dbReference type="SAM" id="MobiDB-lite"/>
    </source>
</evidence>
<keyword evidence="4" id="KW-1185">Reference proteome</keyword>
<dbReference type="PROSITE" id="PS50238">
    <property type="entry name" value="RHOGAP"/>
    <property type="match status" value="1"/>
</dbReference>
<accession>A0A7E5WUJ2</accession>
<dbReference type="InterPro" id="IPR000198">
    <property type="entry name" value="RhoGAP_dom"/>
</dbReference>
<name>A0A7E5WUJ2_TRINI</name>
<evidence type="ECO:0000256" key="1">
    <source>
        <dbReference type="ARBA" id="ARBA00022468"/>
    </source>
</evidence>
<dbReference type="SMART" id="SM00324">
    <property type="entry name" value="RhoGAP"/>
    <property type="match status" value="1"/>
</dbReference>
<feature type="compositionally biased region" description="Polar residues" evidence="2">
    <location>
        <begin position="480"/>
        <end position="493"/>
    </location>
</feature>
<feature type="compositionally biased region" description="Basic and acidic residues" evidence="2">
    <location>
        <begin position="429"/>
        <end position="445"/>
    </location>
</feature>
<feature type="compositionally biased region" description="Basic and acidic residues" evidence="2">
    <location>
        <begin position="469"/>
        <end position="479"/>
    </location>
</feature>
<gene>
    <name evidence="5" type="primary">LOC113505866</name>
</gene>
<evidence type="ECO:0000313" key="4">
    <source>
        <dbReference type="Proteomes" id="UP000322000"/>
    </source>
</evidence>
<reference evidence="5" key="1">
    <citation type="submission" date="2025-08" db="UniProtKB">
        <authorList>
            <consortium name="RefSeq"/>
        </authorList>
    </citation>
    <scope>IDENTIFICATION</scope>
</reference>
<dbReference type="CTD" id="36996"/>
<evidence type="ECO:0000259" key="3">
    <source>
        <dbReference type="PROSITE" id="PS50238"/>
    </source>
</evidence>
<evidence type="ECO:0000313" key="5">
    <source>
        <dbReference type="RefSeq" id="XP_026744513.1"/>
    </source>
</evidence>
<organism evidence="4 5">
    <name type="scientific">Trichoplusia ni</name>
    <name type="common">Cabbage looper</name>
    <dbReference type="NCBI Taxonomy" id="7111"/>
    <lineage>
        <taxon>Eukaryota</taxon>
        <taxon>Metazoa</taxon>
        <taxon>Ecdysozoa</taxon>
        <taxon>Arthropoda</taxon>
        <taxon>Hexapoda</taxon>
        <taxon>Insecta</taxon>
        <taxon>Pterygota</taxon>
        <taxon>Neoptera</taxon>
        <taxon>Endopterygota</taxon>
        <taxon>Lepidoptera</taxon>
        <taxon>Glossata</taxon>
        <taxon>Ditrysia</taxon>
        <taxon>Noctuoidea</taxon>
        <taxon>Noctuidae</taxon>
        <taxon>Plusiinae</taxon>
        <taxon>Trichoplusia</taxon>
    </lineage>
</organism>
<proteinExistence type="predicted"/>
<dbReference type="PANTHER" id="PTHR14963">
    <property type="entry name" value="RHO GTPASE ACTIVATING PROTEIN 18,19-RELATED"/>
    <property type="match status" value="1"/>
</dbReference>
<dbReference type="PANTHER" id="PTHR14963:SF7">
    <property type="entry name" value="RHO GTPASE-ACTIVATING PROTEIN 19"/>
    <property type="match status" value="1"/>
</dbReference>
<dbReference type="GO" id="GO:0005096">
    <property type="term" value="F:GTPase activator activity"/>
    <property type="evidence" value="ECO:0007669"/>
    <property type="project" value="UniProtKB-KW"/>
</dbReference>
<dbReference type="Pfam" id="PF00620">
    <property type="entry name" value="RhoGAP"/>
    <property type="match status" value="1"/>
</dbReference>
<dbReference type="Proteomes" id="UP000322000">
    <property type="component" value="Chromosome 27"/>
</dbReference>
<dbReference type="GO" id="GO:0005737">
    <property type="term" value="C:cytoplasm"/>
    <property type="evidence" value="ECO:0007669"/>
    <property type="project" value="TreeGrafter"/>
</dbReference>
<protein>
    <submittedName>
        <fullName evidence="5">Rho GTPase-activating protein 19 isoform X2</fullName>
    </submittedName>
</protein>
<dbReference type="SUPFAM" id="SSF48350">
    <property type="entry name" value="GTPase activation domain, GAP"/>
    <property type="match status" value="1"/>
</dbReference>
<dbReference type="InterPro" id="IPR008936">
    <property type="entry name" value="Rho_GTPase_activation_prot"/>
</dbReference>
<dbReference type="RefSeq" id="XP_026744513.1">
    <property type="nucleotide sequence ID" value="XM_026888712.1"/>
</dbReference>
<dbReference type="GO" id="GO:0007165">
    <property type="term" value="P:signal transduction"/>
    <property type="evidence" value="ECO:0007669"/>
    <property type="project" value="InterPro"/>
</dbReference>
<dbReference type="GO" id="GO:0051056">
    <property type="term" value="P:regulation of small GTPase mediated signal transduction"/>
    <property type="evidence" value="ECO:0007669"/>
    <property type="project" value="TreeGrafter"/>
</dbReference>